<feature type="domain" description="Extracellular mutant protein 11 C-terminal" evidence="2">
    <location>
        <begin position="163"/>
        <end position="279"/>
    </location>
</feature>
<dbReference type="EMBL" id="CP002500">
    <property type="protein sequence ID" value="AET39176.1"/>
    <property type="molecule type" value="Genomic_DNA"/>
</dbReference>
<proteinExistence type="predicted"/>
<gene>
    <name evidence="3" type="ordered locus">Ecym_4097</name>
</gene>
<evidence type="ECO:0000259" key="2">
    <source>
        <dbReference type="Pfam" id="PF15463"/>
    </source>
</evidence>
<dbReference type="eggNOG" id="ENOG502S4IU">
    <property type="taxonomic scope" value="Eukaryota"/>
</dbReference>
<dbReference type="AlphaFoldDB" id="G8JT23"/>
<dbReference type="OrthoDB" id="4056678at2759"/>
<evidence type="ECO:0000313" key="3">
    <source>
        <dbReference type="EMBL" id="AET39176.1"/>
    </source>
</evidence>
<evidence type="ECO:0000256" key="1">
    <source>
        <dbReference type="SAM" id="MobiDB-lite"/>
    </source>
</evidence>
<keyword evidence="4" id="KW-1185">Reference proteome</keyword>
<dbReference type="Proteomes" id="UP000006790">
    <property type="component" value="Chromosome 4"/>
</dbReference>
<accession>G8JT23</accession>
<dbReference type="KEGG" id="erc:Ecym_4097"/>
<organism evidence="3 4">
    <name type="scientific">Eremothecium cymbalariae (strain CBS 270.75 / DBVPG 7215 / KCTC 17166 / NRRL Y-17582)</name>
    <name type="common">Yeast</name>
    <dbReference type="NCBI Taxonomy" id="931890"/>
    <lineage>
        <taxon>Eukaryota</taxon>
        <taxon>Fungi</taxon>
        <taxon>Dikarya</taxon>
        <taxon>Ascomycota</taxon>
        <taxon>Saccharomycotina</taxon>
        <taxon>Saccharomycetes</taxon>
        <taxon>Saccharomycetales</taxon>
        <taxon>Saccharomycetaceae</taxon>
        <taxon>Eremothecium</taxon>
    </lineage>
</organism>
<dbReference type="InterPro" id="IPR029178">
    <property type="entry name" value="Ecm11_C"/>
</dbReference>
<dbReference type="RefSeq" id="XP_003645993.1">
    <property type="nucleotide sequence ID" value="XM_003645945.1"/>
</dbReference>
<dbReference type="HOGENOM" id="CLU_956373_0_0_1"/>
<protein>
    <recommendedName>
        <fullName evidence="2">Extracellular mutant protein 11 C-terminal domain-containing protein</fullName>
    </recommendedName>
</protein>
<evidence type="ECO:0000313" key="4">
    <source>
        <dbReference type="Proteomes" id="UP000006790"/>
    </source>
</evidence>
<dbReference type="FunCoup" id="G8JT23">
    <property type="interactions" value="26"/>
</dbReference>
<feature type="region of interest" description="Disordered" evidence="1">
    <location>
        <begin position="88"/>
        <end position="131"/>
    </location>
</feature>
<feature type="region of interest" description="Disordered" evidence="1">
    <location>
        <begin position="31"/>
        <end position="64"/>
    </location>
</feature>
<dbReference type="Pfam" id="PF15463">
    <property type="entry name" value="ECM11"/>
    <property type="match status" value="1"/>
</dbReference>
<dbReference type="GeneID" id="11469312"/>
<dbReference type="InParanoid" id="G8JT23"/>
<sequence length="282" mass="31378">MTVFKQEPGTGEIVLPSSCVDSVKEVQLIKTNSQRVNNRPEKQGEHGVQKVHKPAVNLHEDERKKDKLSKFLLKQPIVKQESVLISFQDTSPSSRSAEAVSKASGSVGPKKQGKEEAGGGGEAEEAAKVSQGSAGLLSDSILFTDACRPSKLKNTGSKGCHEPKKDPGSFQAIEQLLYEYDKSQENSENYEEVFGQVEEPTEYARVATLDFQKWAETGQEILKEHQELMAKMVANRAKLSYKFQVITQVINERAEVLMKQGTQFQEKLERIQTLGREILDII</sequence>
<feature type="compositionally biased region" description="Basic and acidic residues" evidence="1">
    <location>
        <begin position="38"/>
        <end position="48"/>
    </location>
</feature>
<reference evidence="4" key="1">
    <citation type="journal article" date="2012" name="G3 (Bethesda)">
        <title>Pichia sorbitophila, an interspecies yeast hybrid reveals early steps of genome resolution following polyploidization.</title>
        <authorList>
            <person name="Leh Louis V."/>
            <person name="Despons L."/>
            <person name="Friedrich A."/>
            <person name="Martin T."/>
            <person name="Durrens P."/>
            <person name="Casaregola S."/>
            <person name="Neuveglise C."/>
            <person name="Fairhead C."/>
            <person name="Marck C."/>
            <person name="Cruz J.A."/>
            <person name="Straub M.L."/>
            <person name="Kugler V."/>
            <person name="Sacerdot C."/>
            <person name="Uzunov Z."/>
            <person name="Thierry A."/>
            <person name="Weiss S."/>
            <person name="Bleykasten C."/>
            <person name="De Montigny J."/>
            <person name="Jacques N."/>
            <person name="Jung P."/>
            <person name="Lemaire M."/>
            <person name="Mallet S."/>
            <person name="Morel G."/>
            <person name="Richard G.F."/>
            <person name="Sarkar A."/>
            <person name="Savel G."/>
            <person name="Schacherer J."/>
            <person name="Seret M.L."/>
            <person name="Talla E."/>
            <person name="Samson G."/>
            <person name="Jubin C."/>
            <person name="Poulain J."/>
            <person name="Vacherie B."/>
            <person name="Barbe V."/>
            <person name="Pelletier E."/>
            <person name="Sherman D.J."/>
            <person name="Westhof E."/>
            <person name="Weissenbach J."/>
            <person name="Baret P.V."/>
            <person name="Wincker P."/>
            <person name="Gaillardin C."/>
            <person name="Dujon B."/>
            <person name="Souciet J.L."/>
        </authorList>
    </citation>
    <scope>NUCLEOTIDE SEQUENCE [LARGE SCALE GENOMIC DNA]</scope>
    <source>
        <strain evidence="4">CBS 270.75 / DBVPG 7215 / KCTC 17166 / NRRL Y-17582</strain>
    </source>
</reference>
<name>G8JT23_ERECY</name>